<dbReference type="PANTHER" id="PTHR37027">
    <property type="entry name" value="KDE4"/>
    <property type="match status" value="1"/>
</dbReference>
<sequence length="162" mass="19078">MAANSNSFFNNSNITNTTNSERIQKLSERLQNIQSSIETDKGSTNKNLNDELAIFEKFKKNCERSQSQLTMLKNHLSNIEKAVDAEKQHREEVIQEKLKERQALENKITAMIEEHSRIRKESEDKTIQEIEQKADEIQEDLLRERNIRNQNLDRIKDYQENS</sequence>
<dbReference type="PANTHER" id="PTHR37027:SF2">
    <property type="entry name" value="CHROMOSOME UNDETERMINED SCAFFOLD_148, WHOLE GENOME SHOTGUN SEQUENCE"/>
    <property type="match status" value="1"/>
</dbReference>
<comment type="caution">
    <text evidence="2">The sequence shown here is derived from an EMBL/GenBank/DDBJ whole genome shotgun (WGS) entry which is preliminary data.</text>
</comment>
<feature type="coiled-coil region" evidence="1">
    <location>
        <begin position="72"/>
        <end position="147"/>
    </location>
</feature>
<keyword evidence="1" id="KW-0175">Coiled coil</keyword>
<evidence type="ECO:0000313" key="2">
    <source>
        <dbReference type="EMBL" id="CAI2378405.1"/>
    </source>
</evidence>
<dbReference type="EMBL" id="CAMPGE010020127">
    <property type="protein sequence ID" value="CAI2378405.1"/>
    <property type="molecule type" value="Genomic_DNA"/>
</dbReference>
<evidence type="ECO:0000313" key="3">
    <source>
        <dbReference type="Proteomes" id="UP001295684"/>
    </source>
</evidence>
<dbReference type="AlphaFoldDB" id="A0AAD1XSU8"/>
<name>A0AAD1XSU8_EUPCR</name>
<proteinExistence type="predicted"/>
<organism evidence="2 3">
    <name type="scientific">Euplotes crassus</name>
    <dbReference type="NCBI Taxonomy" id="5936"/>
    <lineage>
        <taxon>Eukaryota</taxon>
        <taxon>Sar</taxon>
        <taxon>Alveolata</taxon>
        <taxon>Ciliophora</taxon>
        <taxon>Intramacronucleata</taxon>
        <taxon>Spirotrichea</taxon>
        <taxon>Hypotrichia</taxon>
        <taxon>Euplotida</taxon>
        <taxon>Euplotidae</taxon>
        <taxon>Moneuplotes</taxon>
    </lineage>
</organism>
<accession>A0AAD1XSU8</accession>
<protein>
    <submittedName>
        <fullName evidence="2">Uncharacterized protein</fullName>
    </submittedName>
</protein>
<dbReference type="InterPro" id="IPR038835">
    <property type="entry name" value="Giardin_beta-like"/>
</dbReference>
<reference evidence="2" key="1">
    <citation type="submission" date="2023-07" db="EMBL/GenBank/DDBJ databases">
        <authorList>
            <consortium name="AG Swart"/>
            <person name="Singh M."/>
            <person name="Singh A."/>
            <person name="Seah K."/>
            <person name="Emmerich C."/>
        </authorList>
    </citation>
    <scope>NUCLEOTIDE SEQUENCE</scope>
    <source>
        <strain evidence="2">DP1</strain>
    </source>
</reference>
<gene>
    <name evidence="2" type="ORF">ECRASSUSDP1_LOCUS19800</name>
</gene>
<evidence type="ECO:0000256" key="1">
    <source>
        <dbReference type="SAM" id="Coils"/>
    </source>
</evidence>
<dbReference type="Proteomes" id="UP001295684">
    <property type="component" value="Unassembled WGS sequence"/>
</dbReference>
<keyword evidence="3" id="KW-1185">Reference proteome</keyword>